<proteinExistence type="predicted"/>
<dbReference type="EMBL" id="JAHCVK010000006">
    <property type="protein sequence ID" value="MBT0653946.1"/>
    <property type="molecule type" value="Genomic_DNA"/>
</dbReference>
<dbReference type="Gene3D" id="3.30.1230.10">
    <property type="entry name" value="YlxR-like"/>
    <property type="match status" value="1"/>
</dbReference>
<dbReference type="Pfam" id="PF04296">
    <property type="entry name" value="YlxR"/>
    <property type="match status" value="1"/>
</dbReference>
<dbReference type="Proteomes" id="UP000756860">
    <property type="component" value="Unassembled WGS sequence"/>
</dbReference>
<dbReference type="SUPFAM" id="SSF55315">
    <property type="entry name" value="L30e-like"/>
    <property type="match status" value="1"/>
</dbReference>
<dbReference type="Pfam" id="PF01248">
    <property type="entry name" value="Ribosomal_L7Ae"/>
    <property type="match status" value="1"/>
</dbReference>
<dbReference type="InterPro" id="IPR007393">
    <property type="entry name" value="YlxR_dom"/>
</dbReference>
<comment type="caution">
    <text evidence="3">The sequence shown here is derived from an EMBL/GenBank/DDBJ whole genome shotgun (WGS) entry which is preliminary data.</text>
</comment>
<dbReference type="InterPro" id="IPR037465">
    <property type="entry name" value="YlxR"/>
</dbReference>
<gene>
    <name evidence="3" type="ORF">KI810_12830</name>
</gene>
<dbReference type="PANTHER" id="PTHR34215">
    <property type="entry name" value="BLL0784 PROTEIN"/>
    <property type="match status" value="1"/>
</dbReference>
<dbReference type="CDD" id="cd00279">
    <property type="entry name" value="YlxR"/>
    <property type="match status" value="1"/>
</dbReference>
<reference evidence="3 4" key="1">
    <citation type="submission" date="2021-05" db="EMBL/GenBank/DDBJ databases">
        <title>The draft genome of Geobacter luticola JCM 17780.</title>
        <authorList>
            <person name="Xu Z."/>
            <person name="Masuda Y."/>
            <person name="Itoh H."/>
            <person name="Senoo K."/>
        </authorList>
    </citation>
    <scope>NUCLEOTIDE SEQUENCE [LARGE SCALE GENOMIC DNA]</scope>
    <source>
        <strain evidence="3 4">JCM 17780</strain>
    </source>
</reference>
<dbReference type="InterPro" id="IPR029064">
    <property type="entry name" value="Ribosomal_eL30-like_sf"/>
</dbReference>
<dbReference type="Gene3D" id="3.30.1330.30">
    <property type="match status" value="1"/>
</dbReference>
<dbReference type="InterPro" id="IPR035931">
    <property type="entry name" value="YlxR-like_sf"/>
</dbReference>
<feature type="domain" description="Ribosomal protein eL8/eL30/eS12/Gadd45" evidence="1">
    <location>
        <begin position="94"/>
        <end position="174"/>
    </location>
</feature>
<evidence type="ECO:0000313" key="3">
    <source>
        <dbReference type="EMBL" id="MBT0653946.1"/>
    </source>
</evidence>
<dbReference type="SUPFAM" id="SSF64376">
    <property type="entry name" value="YlxR-like"/>
    <property type="match status" value="1"/>
</dbReference>
<name>A0ABS5SF12_9BACT</name>
<sequence>MNETGPQRSCIGCRTVRDKGDLLRFVLAPDRTLVPDLQGKLPGRGAYTCVCRSCLLAAATRNQFSRVFKGEVRFGSPAELVELVTARLEERIGAYLALANKAGKVASGTDNVLALLKRKVPGLVFIADDLSPDSREKIARQAEHAGVELCVMFPKERLGQLLGKELRGVVAIEQGGFIAPMRNELIRYRNFLEGGAHT</sequence>
<evidence type="ECO:0000313" key="4">
    <source>
        <dbReference type="Proteomes" id="UP000756860"/>
    </source>
</evidence>
<dbReference type="PANTHER" id="PTHR34215:SF1">
    <property type="entry name" value="YLXR DOMAIN-CONTAINING PROTEIN"/>
    <property type="match status" value="1"/>
</dbReference>
<protein>
    <submittedName>
        <fullName evidence="3">DUF448 domain-containing protein</fullName>
    </submittedName>
</protein>
<evidence type="ECO:0000259" key="1">
    <source>
        <dbReference type="Pfam" id="PF01248"/>
    </source>
</evidence>
<evidence type="ECO:0000259" key="2">
    <source>
        <dbReference type="Pfam" id="PF04296"/>
    </source>
</evidence>
<feature type="domain" description="YlxR" evidence="2">
    <location>
        <begin position="8"/>
        <end position="73"/>
    </location>
</feature>
<dbReference type="RefSeq" id="WP_214175951.1">
    <property type="nucleotide sequence ID" value="NZ_JAHCVK010000006.1"/>
</dbReference>
<keyword evidence="4" id="KW-1185">Reference proteome</keyword>
<accession>A0ABS5SF12</accession>
<dbReference type="InterPro" id="IPR004038">
    <property type="entry name" value="Ribosomal_eL8/eL30/eS12/Gad45"/>
</dbReference>
<organism evidence="3 4">
    <name type="scientific">Geomobilimonas luticola</name>
    <dbReference type="NCBI Taxonomy" id="1114878"/>
    <lineage>
        <taxon>Bacteria</taxon>
        <taxon>Pseudomonadati</taxon>
        <taxon>Thermodesulfobacteriota</taxon>
        <taxon>Desulfuromonadia</taxon>
        <taxon>Geobacterales</taxon>
        <taxon>Geobacteraceae</taxon>
        <taxon>Geomobilimonas</taxon>
    </lineage>
</organism>